<dbReference type="Proteomes" id="UP001159363">
    <property type="component" value="Chromosome 1"/>
</dbReference>
<accession>A0ABQ9IJK5</accession>
<organism evidence="1 2">
    <name type="scientific">Dryococelus australis</name>
    <dbReference type="NCBI Taxonomy" id="614101"/>
    <lineage>
        <taxon>Eukaryota</taxon>
        <taxon>Metazoa</taxon>
        <taxon>Ecdysozoa</taxon>
        <taxon>Arthropoda</taxon>
        <taxon>Hexapoda</taxon>
        <taxon>Insecta</taxon>
        <taxon>Pterygota</taxon>
        <taxon>Neoptera</taxon>
        <taxon>Polyneoptera</taxon>
        <taxon>Phasmatodea</taxon>
        <taxon>Verophasmatodea</taxon>
        <taxon>Anareolatae</taxon>
        <taxon>Phasmatidae</taxon>
        <taxon>Eurycanthinae</taxon>
        <taxon>Dryococelus</taxon>
    </lineage>
</organism>
<name>A0ABQ9IJK5_9NEOP</name>
<dbReference type="EMBL" id="JARBHB010000001">
    <property type="protein sequence ID" value="KAJ8896865.1"/>
    <property type="molecule type" value="Genomic_DNA"/>
</dbReference>
<gene>
    <name evidence="1" type="ORF">PR048_002211</name>
</gene>
<reference evidence="1 2" key="1">
    <citation type="submission" date="2023-02" db="EMBL/GenBank/DDBJ databases">
        <title>LHISI_Scaffold_Assembly.</title>
        <authorList>
            <person name="Stuart O.P."/>
            <person name="Cleave R."/>
            <person name="Magrath M.J.L."/>
            <person name="Mikheyev A.S."/>
        </authorList>
    </citation>
    <scope>NUCLEOTIDE SEQUENCE [LARGE SCALE GENOMIC DNA]</scope>
    <source>
        <strain evidence="1">Daus_M_001</strain>
        <tissue evidence="1">Leg muscle</tissue>
    </source>
</reference>
<comment type="caution">
    <text evidence="1">The sequence shown here is derived from an EMBL/GenBank/DDBJ whole genome shotgun (WGS) entry which is preliminary data.</text>
</comment>
<keyword evidence="2" id="KW-1185">Reference proteome</keyword>
<evidence type="ECO:0000313" key="2">
    <source>
        <dbReference type="Proteomes" id="UP001159363"/>
    </source>
</evidence>
<evidence type="ECO:0000313" key="1">
    <source>
        <dbReference type="EMBL" id="KAJ8896865.1"/>
    </source>
</evidence>
<protein>
    <submittedName>
        <fullName evidence="1">Uncharacterized protein</fullName>
    </submittedName>
</protein>
<proteinExistence type="predicted"/>
<sequence length="101" mass="11904">MINESIFSHKQVCDVLAKSRLIVGHFKHLKASKLLKEYHEQNNVPRHQRVQDEPTWLDSTYLMVERLLEQQEQSHGFCQISTYKQICHRKTGICLSRCTAH</sequence>